<feature type="transmembrane region" description="Helical" evidence="8">
    <location>
        <begin position="144"/>
        <end position="164"/>
    </location>
</feature>
<feature type="transmembrane region" description="Helical" evidence="8">
    <location>
        <begin position="15"/>
        <end position="36"/>
    </location>
</feature>
<feature type="transmembrane region" description="Helical" evidence="8">
    <location>
        <begin position="170"/>
        <end position="193"/>
    </location>
</feature>
<dbReference type="AlphaFoldDB" id="A0A919BQZ6"/>
<evidence type="ECO:0000256" key="4">
    <source>
        <dbReference type="ARBA" id="ARBA00022692"/>
    </source>
</evidence>
<dbReference type="InterPro" id="IPR032816">
    <property type="entry name" value="VTT_dom"/>
</dbReference>
<keyword evidence="6 8" id="KW-0472">Membrane</keyword>
<keyword evidence="3" id="KW-1003">Cell membrane</keyword>
<protein>
    <recommendedName>
        <fullName evidence="9">VTT domain-containing protein</fullName>
    </recommendedName>
</protein>
<evidence type="ECO:0000256" key="8">
    <source>
        <dbReference type="SAM" id="Phobius"/>
    </source>
</evidence>
<feature type="region of interest" description="Disordered" evidence="7">
    <location>
        <begin position="232"/>
        <end position="253"/>
    </location>
</feature>
<reference evidence="10" key="2">
    <citation type="submission" date="2020-09" db="EMBL/GenBank/DDBJ databases">
        <authorList>
            <person name="Sun Q."/>
            <person name="Ohkuma M."/>
        </authorList>
    </citation>
    <scope>NUCLEOTIDE SEQUENCE</scope>
    <source>
        <strain evidence="10">JCM 4122</strain>
    </source>
</reference>
<sequence>MNALTGFLGHVPGPVAYVILAAAVLAESVLLVGAFIPTLSLLLASGALARAGDLNLALVIVTAASAVVAGDALGHRTGRLLGSRLRIGRLGRRVPAAAWDRTDALMARCGGQAVFLARFVPVIRTLMPHLAGAARLPYRRIAPYSLIAALLWAGVEAITGYAAADSLRRLITYGGPGLAAVVFLSTSAAVVALSRRRRARTRVVSAGSLVATPHTPMTPEPCRRAREPVPSLLDGSRGGVSSQARTRLSGPGGVPAQGGHVCFVELRGRPWALNAAPPSVGRDEEGGVPSIRPLDPGRGGIYTPRS</sequence>
<comment type="subcellular location">
    <subcellularLocation>
        <location evidence="1">Cell membrane</location>
        <topology evidence="1">Multi-pass membrane protein</topology>
    </subcellularLocation>
</comment>
<comment type="similarity">
    <text evidence="2">Belongs to the DedA family.</text>
</comment>
<evidence type="ECO:0000256" key="7">
    <source>
        <dbReference type="SAM" id="MobiDB-lite"/>
    </source>
</evidence>
<accession>A0A919BQZ6</accession>
<dbReference type="EMBL" id="BNBE01000002">
    <property type="protein sequence ID" value="GHG06691.1"/>
    <property type="molecule type" value="Genomic_DNA"/>
</dbReference>
<dbReference type="GO" id="GO:0005886">
    <property type="term" value="C:plasma membrane"/>
    <property type="evidence" value="ECO:0007669"/>
    <property type="project" value="UniProtKB-SubCell"/>
</dbReference>
<comment type="caution">
    <text evidence="10">The sequence shown here is derived from an EMBL/GenBank/DDBJ whole genome shotgun (WGS) entry which is preliminary data.</text>
</comment>
<evidence type="ECO:0000256" key="3">
    <source>
        <dbReference type="ARBA" id="ARBA00022475"/>
    </source>
</evidence>
<evidence type="ECO:0000256" key="1">
    <source>
        <dbReference type="ARBA" id="ARBA00004651"/>
    </source>
</evidence>
<name>A0A919BQZ6_STRFL</name>
<feature type="domain" description="VTT" evidence="9">
    <location>
        <begin position="36"/>
        <end position="161"/>
    </location>
</feature>
<evidence type="ECO:0000313" key="10">
    <source>
        <dbReference type="EMBL" id="GHG06691.1"/>
    </source>
</evidence>
<evidence type="ECO:0000256" key="2">
    <source>
        <dbReference type="ARBA" id="ARBA00010792"/>
    </source>
</evidence>
<feature type="region of interest" description="Disordered" evidence="7">
    <location>
        <begin position="275"/>
        <end position="306"/>
    </location>
</feature>
<dbReference type="InterPro" id="IPR032818">
    <property type="entry name" value="DedA-like"/>
</dbReference>
<organism evidence="10 11">
    <name type="scientific">Streptomyces filamentosus</name>
    <name type="common">Streptomyces roseosporus</name>
    <dbReference type="NCBI Taxonomy" id="67294"/>
    <lineage>
        <taxon>Bacteria</taxon>
        <taxon>Bacillati</taxon>
        <taxon>Actinomycetota</taxon>
        <taxon>Actinomycetes</taxon>
        <taxon>Kitasatosporales</taxon>
        <taxon>Streptomycetaceae</taxon>
        <taxon>Streptomyces</taxon>
    </lineage>
</organism>
<dbReference type="Proteomes" id="UP000632849">
    <property type="component" value="Unassembled WGS sequence"/>
</dbReference>
<evidence type="ECO:0000256" key="5">
    <source>
        <dbReference type="ARBA" id="ARBA00022989"/>
    </source>
</evidence>
<dbReference type="PANTHER" id="PTHR30353">
    <property type="entry name" value="INNER MEMBRANE PROTEIN DEDA-RELATED"/>
    <property type="match status" value="1"/>
</dbReference>
<dbReference type="Pfam" id="PF09335">
    <property type="entry name" value="VTT_dom"/>
    <property type="match status" value="1"/>
</dbReference>
<dbReference type="RefSeq" id="WP_190042595.1">
    <property type="nucleotide sequence ID" value="NZ_BNBE01000002.1"/>
</dbReference>
<dbReference type="PANTHER" id="PTHR30353:SF0">
    <property type="entry name" value="TRANSMEMBRANE PROTEIN"/>
    <property type="match status" value="1"/>
</dbReference>
<evidence type="ECO:0000259" key="9">
    <source>
        <dbReference type="Pfam" id="PF09335"/>
    </source>
</evidence>
<keyword evidence="11" id="KW-1185">Reference proteome</keyword>
<keyword evidence="4 8" id="KW-0812">Transmembrane</keyword>
<evidence type="ECO:0000256" key="6">
    <source>
        <dbReference type="ARBA" id="ARBA00023136"/>
    </source>
</evidence>
<keyword evidence="5 8" id="KW-1133">Transmembrane helix</keyword>
<evidence type="ECO:0000313" key="11">
    <source>
        <dbReference type="Proteomes" id="UP000632849"/>
    </source>
</evidence>
<reference evidence="10" key="1">
    <citation type="journal article" date="2014" name="Int. J. Syst. Evol. Microbiol.">
        <title>Complete genome sequence of Corynebacterium casei LMG S-19264T (=DSM 44701T), isolated from a smear-ripened cheese.</title>
        <authorList>
            <consortium name="US DOE Joint Genome Institute (JGI-PGF)"/>
            <person name="Walter F."/>
            <person name="Albersmeier A."/>
            <person name="Kalinowski J."/>
            <person name="Ruckert C."/>
        </authorList>
    </citation>
    <scope>NUCLEOTIDE SEQUENCE</scope>
    <source>
        <strain evidence="10">JCM 4122</strain>
    </source>
</reference>
<proteinExistence type="inferred from homology"/>
<gene>
    <name evidence="10" type="ORF">GCM10017667_42460</name>
</gene>